<comment type="cofactor">
    <cofactor evidence="1">
        <name>[4Fe-4S] cluster</name>
        <dbReference type="ChEBI" id="CHEBI:49883"/>
    </cofactor>
</comment>
<dbReference type="InterPro" id="IPR006158">
    <property type="entry name" value="Cobalamin-bd"/>
</dbReference>
<dbReference type="SFLD" id="SFLDS00029">
    <property type="entry name" value="Radical_SAM"/>
    <property type="match status" value="1"/>
</dbReference>
<dbReference type="Pfam" id="PF04055">
    <property type="entry name" value="Radical_SAM"/>
    <property type="match status" value="1"/>
</dbReference>
<evidence type="ECO:0000256" key="4">
    <source>
        <dbReference type="ARBA" id="ARBA00023004"/>
    </source>
</evidence>
<dbReference type="NCBIfam" id="TIGR03975">
    <property type="entry name" value="rSAM_ocin_1"/>
    <property type="match status" value="1"/>
</dbReference>
<dbReference type="SMART" id="SM00729">
    <property type="entry name" value="Elp3"/>
    <property type="match status" value="1"/>
</dbReference>
<dbReference type="InterPro" id="IPR023404">
    <property type="entry name" value="rSAM_horseshoe"/>
</dbReference>
<name>A0ABM7W541_9BACT</name>
<feature type="domain" description="B12-binding" evidence="6">
    <location>
        <begin position="80"/>
        <end position="217"/>
    </location>
</feature>
<organism evidence="7 8">
    <name type="scientific">Desulfofustis limnaeus</name>
    <dbReference type="NCBI Taxonomy" id="2740163"/>
    <lineage>
        <taxon>Bacteria</taxon>
        <taxon>Pseudomonadati</taxon>
        <taxon>Thermodesulfobacteriota</taxon>
        <taxon>Desulfobulbia</taxon>
        <taxon>Desulfobulbales</taxon>
        <taxon>Desulfocapsaceae</taxon>
        <taxon>Desulfofustis</taxon>
    </lineage>
</organism>
<dbReference type="EMBL" id="AP025516">
    <property type="protein sequence ID" value="BDD86035.1"/>
    <property type="molecule type" value="Genomic_DNA"/>
</dbReference>
<keyword evidence="5" id="KW-0411">Iron-sulfur</keyword>
<keyword evidence="3" id="KW-0479">Metal-binding</keyword>
<dbReference type="PROSITE" id="PS51332">
    <property type="entry name" value="B12_BINDING"/>
    <property type="match status" value="1"/>
</dbReference>
<keyword evidence="2" id="KW-0949">S-adenosyl-L-methionine</keyword>
<keyword evidence="8" id="KW-1185">Reference proteome</keyword>
<evidence type="ECO:0000313" key="7">
    <source>
        <dbReference type="EMBL" id="BDD86035.1"/>
    </source>
</evidence>
<reference evidence="7 8" key="1">
    <citation type="submission" date="2022-01" db="EMBL/GenBank/DDBJ databases">
        <title>Desulfofustis limnae sp. nov., a novel mesophilic sulfate-reducing bacterium isolated from marsh soil.</title>
        <authorList>
            <person name="Watanabe M."/>
            <person name="Takahashi A."/>
            <person name="Kojima H."/>
            <person name="Fukui M."/>
        </authorList>
    </citation>
    <scope>NUCLEOTIDE SEQUENCE [LARGE SCALE GENOMIC DNA]</scope>
    <source>
        <strain evidence="7 8">PPLL</strain>
    </source>
</reference>
<dbReference type="Proteomes" id="UP000830055">
    <property type="component" value="Chromosome"/>
</dbReference>
<dbReference type="InterPro" id="IPR023984">
    <property type="entry name" value="rSAM_ocin_1"/>
</dbReference>
<dbReference type="InterPro" id="IPR051198">
    <property type="entry name" value="BchE-like"/>
</dbReference>
<proteinExistence type="predicted"/>
<dbReference type="SFLD" id="SFLDG01082">
    <property type="entry name" value="B12-binding_domain_containing"/>
    <property type="match status" value="1"/>
</dbReference>
<accession>A0ABM7W541</accession>
<evidence type="ECO:0000256" key="2">
    <source>
        <dbReference type="ARBA" id="ARBA00022691"/>
    </source>
</evidence>
<dbReference type="PANTHER" id="PTHR43409">
    <property type="entry name" value="ANAEROBIC MAGNESIUM-PROTOPORPHYRIN IX MONOMETHYL ESTER CYCLASE-RELATED"/>
    <property type="match status" value="1"/>
</dbReference>
<dbReference type="InterPro" id="IPR058240">
    <property type="entry name" value="rSAM_sf"/>
</dbReference>
<evidence type="ECO:0000256" key="5">
    <source>
        <dbReference type="ARBA" id="ARBA00023014"/>
    </source>
</evidence>
<gene>
    <name evidence="7" type="ORF">DPPLL_04000</name>
</gene>
<dbReference type="SUPFAM" id="SSF102114">
    <property type="entry name" value="Radical SAM enzymes"/>
    <property type="match status" value="1"/>
</dbReference>
<dbReference type="Gene3D" id="3.80.30.20">
    <property type="entry name" value="tm_1862 like domain"/>
    <property type="match status" value="1"/>
</dbReference>
<evidence type="ECO:0000256" key="1">
    <source>
        <dbReference type="ARBA" id="ARBA00001966"/>
    </source>
</evidence>
<dbReference type="RefSeq" id="WP_284153138.1">
    <property type="nucleotide sequence ID" value="NZ_AP025516.1"/>
</dbReference>
<protein>
    <submittedName>
        <fullName evidence="7">RiPP maturation radical SAM protein 1</fullName>
    </submittedName>
</protein>
<dbReference type="InterPro" id="IPR006638">
    <property type="entry name" value="Elp3/MiaA/NifB-like_rSAM"/>
</dbReference>
<dbReference type="SFLD" id="SFLDF00324">
    <property type="entry name" value="bacteriocin_maturation"/>
    <property type="match status" value="1"/>
</dbReference>
<evidence type="ECO:0000256" key="3">
    <source>
        <dbReference type="ARBA" id="ARBA00022723"/>
    </source>
</evidence>
<dbReference type="InterPro" id="IPR007197">
    <property type="entry name" value="rSAM"/>
</dbReference>
<keyword evidence="4" id="KW-0408">Iron</keyword>
<evidence type="ECO:0000313" key="8">
    <source>
        <dbReference type="Proteomes" id="UP000830055"/>
    </source>
</evidence>
<dbReference type="Gene3D" id="3.40.50.280">
    <property type="entry name" value="Cobalamin-binding domain"/>
    <property type="match status" value="1"/>
</dbReference>
<sequence>MQQESETGSTSRQRPDQRFRLLLVAAPWALFNRPSLQLAALRSYLVEQGGFHVDNRHLYLAVAKRIGTDLYARIARSGWAGEALFAPLLFPEQAEGAARLFRRELGVDGDGAVPAYDPLVEAVRDSCDEFISGVDWATVSLVGFSVCFNQLLGSLYLAERLKREGSIPVVFGGTSCAGTVGQRLVEQFAQIDYLIGGEGERPLQALCQHLAEGGGDLPAQVRSRNSLRRGPPLVDIARLDDLPIPDFRPYLVEVRHHFAGIPFQPVLPVEFSRGCTWRRCTFCNLNLQWQGYRSKSATRMIEEVIQVCGQNETLHCAFTDNVLPVRQSDAFFQAMAATDEDYGFFGELRAKTSRQRLRRFRNGGLSCVQVGIEALSTSLLARMGKGTSAMDNLAMMKNCLAAGVELKGNLIIEFPGTTAAEIDETLVHLDYALPFAPLDPAAFFLGHDSPIHRHYRQYGIRAVGVHPKNRLLFPARHRMVSLVCGYSGDRQLQRGQWRPVRRKLQRWQAFHRQRRGRTEPPLYYRDGGSFLIISQELPSQPPLLHRLRGLSRELYLFCAEPQSRSDIYRAFAGLKPAAIDRFFAQLSEKRLVFCEADQVLALAVRYG</sequence>
<evidence type="ECO:0000259" key="6">
    <source>
        <dbReference type="PROSITE" id="PS51332"/>
    </source>
</evidence>
<dbReference type="PANTHER" id="PTHR43409:SF7">
    <property type="entry name" value="BLL1977 PROTEIN"/>
    <property type="match status" value="1"/>
</dbReference>